<keyword evidence="2" id="KW-1185">Reference proteome</keyword>
<dbReference type="Proteomes" id="UP001501153">
    <property type="component" value="Unassembled WGS sequence"/>
</dbReference>
<evidence type="ECO:0000313" key="2">
    <source>
        <dbReference type="Proteomes" id="UP001501153"/>
    </source>
</evidence>
<gene>
    <name evidence="1" type="ORF">GCM10023185_36650</name>
</gene>
<sequence>MNYDFIKRNPDFRLLVSYAETDQFSWLDFQLTPETKGGLFAEGARKAPSSCGV</sequence>
<dbReference type="EMBL" id="BAABGZ010000075">
    <property type="protein sequence ID" value="GAA4365918.1"/>
    <property type="molecule type" value="Genomic_DNA"/>
</dbReference>
<accession>A0ABP8IQN0</accession>
<dbReference type="RefSeq" id="WP_345237573.1">
    <property type="nucleotide sequence ID" value="NZ_BAABGZ010000075.1"/>
</dbReference>
<proteinExistence type="predicted"/>
<organism evidence="1 2">
    <name type="scientific">Hymenobacter saemangeumensis</name>
    <dbReference type="NCBI Taxonomy" id="1084522"/>
    <lineage>
        <taxon>Bacteria</taxon>
        <taxon>Pseudomonadati</taxon>
        <taxon>Bacteroidota</taxon>
        <taxon>Cytophagia</taxon>
        <taxon>Cytophagales</taxon>
        <taxon>Hymenobacteraceae</taxon>
        <taxon>Hymenobacter</taxon>
    </lineage>
</organism>
<reference evidence="2" key="1">
    <citation type="journal article" date="2019" name="Int. J. Syst. Evol. Microbiol.">
        <title>The Global Catalogue of Microorganisms (GCM) 10K type strain sequencing project: providing services to taxonomists for standard genome sequencing and annotation.</title>
        <authorList>
            <consortium name="The Broad Institute Genomics Platform"/>
            <consortium name="The Broad Institute Genome Sequencing Center for Infectious Disease"/>
            <person name="Wu L."/>
            <person name="Ma J."/>
        </authorList>
    </citation>
    <scope>NUCLEOTIDE SEQUENCE [LARGE SCALE GENOMIC DNA]</scope>
    <source>
        <strain evidence="2">JCM 17923</strain>
    </source>
</reference>
<evidence type="ECO:0000313" key="1">
    <source>
        <dbReference type="EMBL" id="GAA4365918.1"/>
    </source>
</evidence>
<comment type="caution">
    <text evidence="1">The sequence shown here is derived from an EMBL/GenBank/DDBJ whole genome shotgun (WGS) entry which is preliminary data.</text>
</comment>
<name>A0ABP8IQN0_9BACT</name>
<protein>
    <submittedName>
        <fullName evidence="1">Uncharacterized protein</fullName>
    </submittedName>
</protein>